<name>A0A3N3DU21_9VIBR</name>
<accession>A0A3N3DU21</accession>
<protein>
    <recommendedName>
        <fullName evidence="4">DNA polymerase III subunit beta</fullName>
    </recommendedName>
</protein>
<feature type="signal peptide" evidence="1">
    <location>
        <begin position="1"/>
        <end position="23"/>
    </location>
</feature>
<feature type="chain" id="PRO_5018009859" description="DNA polymerase III subunit beta" evidence="1">
    <location>
        <begin position="24"/>
        <end position="148"/>
    </location>
</feature>
<dbReference type="RefSeq" id="WP_123783476.1">
    <property type="nucleotide sequence ID" value="NZ_RKIK01000100.1"/>
</dbReference>
<proteinExistence type="predicted"/>
<evidence type="ECO:0000256" key="1">
    <source>
        <dbReference type="SAM" id="SignalP"/>
    </source>
</evidence>
<organism evidence="2 3">
    <name type="scientific">Vibrio ponticus</name>
    <dbReference type="NCBI Taxonomy" id="265668"/>
    <lineage>
        <taxon>Bacteria</taxon>
        <taxon>Pseudomonadati</taxon>
        <taxon>Pseudomonadota</taxon>
        <taxon>Gammaproteobacteria</taxon>
        <taxon>Vibrionales</taxon>
        <taxon>Vibrionaceae</taxon>
        <taxon>Vibrio</taxon>
    </lineage>
</organism>
<dbReference type="EMBL" id="RKIK01000100">
    <property type="protein sequence ID" value="ROV57983.1"/>
    <property type="molecule type" value="Genomic_DNA"/>
</dbReference>
<dbReference type="PROSITE" id="PS51257">
    <property type="entry name" value="PROKAR_LIPOPROTEIN"/>
    <property type="match status" value="1"/>
</dbReference>
<dbReference type="Proteomes" id="UP000278792">
    <property type="component" value="Unassembled WGS sequence"/>
</dbReference>
<sequence>MKKFAAVSLTLALLAGCSAPQVGWEQDEQVTINNAQVQLTSNLWLNKMPTIGELQEQNLHGALYLESSSALPADLEIKSITLRQGEETWLIDGDDLELRTHNENQWELVFVWQFELDPTQPVDVAVQTEHQDKQEWMVEKQVKIDTVY</sequence>
<keyword evidence="1" id="KW-0732">Signal</keyword>
<dbReference type="AlphaFoldDB" id="A0A3N3DU21"/>
<comment type="caution">
    <text evidence="2">The sequence shown here is derived from an EMBL/GenBank/DDBJ whole genome shotgun (WGS) entry which is preliminary data.</text>
</comment>
<reference evidence="2 3" key="1">
    <citation type="submission" date="2018-11" db="EMBL/GenBank/DDBJ databases">
        <title>Vibrio ponticus strain CAIM 1751 pathogenic for the snapper Lutjanus guttatus.</title>
        <authorList>
            <person name="Soto-Rodriguez S."/>
            <person name="Lozano-Olvera R."/>
            <person name="Gomez-Gil B."/>
        </authorList>
    </citation>
    <scope>NUCLEOTIDE SEQUENCE [LARGE SCALE GENOMIC DNA]</scope>
    <source>
        <strain evidence="2 3">CAIM 1751</strain>
    </source>
</reference>
<gene>
    <name evidence="2" type="ORF">EGH82_20520</name>
</gene>
<evidence type="ECO:0000313" key="2">
    <source>
        <dbReference type="EMBL" id="ROV57983.1"/>
    </source>
</evidence>
<evidence type="ECO:0000313" key="3">
    <source>
        <dbReference type="Proteomes" id="UP000278792"/>
    </source>
</evidence>
<evidence type="ECO:0008006" key="4">
    <source>
        <dbReference type="Google" id="ProtNLM"/>
    </source>
</evidence>